<dbReference type="PRINTS" id="PR01438">
    <property type="entry name" value="UNVRSLSTRESS"/>
</dbReference>
<proteinExistence type="inferred from homology"/>
<evidence type="ECO:0000313" key="3">
    <source>
        <dbReference type="EMBL" id="SHM31877.1"/>
    </source>
</evidence>
<dbReference type="Gene3D" id="3.40.50.12370">
    <property type="match status" value="1"/>
</dbReference>
<evidence type="ECO:0000256" key="1">
    <source>
        <dbReference type="ARBA" id="ARBA00008791"/>
    </source>
</evidence>
<evidence type="ECO:0000259" key="2">
    <source>
        <dbReference type="Pfam" id="PF00582"/>
    </source>
</evidence>
<dbReference type="EMBL" id="FRBY01000004">
    <property type="protein sequence ID" value="SHM31877.1"/>
    <property type="molecule type" value="Genomic_DNA"/>
</dbReference>
<name>A0A1M7HUW2_9FLAO</name>
<dbReference type="SUPFAM" id="SSF52402">
    <property type="entry name" value="Adenine nucleotide alpha hydrolases-like"/>
    <property type="match status" value="1"/>
</dbReference>
<organism evidence="3 4">
    <name type="scientific">Flavobacterium saccharophilum</name>
    <dbReference type="NCBI Taxonomy" id="29534"/>
    <lineage>
        <taxon>Bacteria</taxon>
        <taxon>Pseudomonadati</taxon>
        <taxon>Bacteroidota</taxon>
        <taxon>Flavobacteriia</taxon>
        <taxon>Flavobacteriales</taxon>
        <taxon>Flavobacteriaceae</taxon>
        <taxon>Flavobacterium</taxon>
    </lineage>
</organism>
<feature type="domain" description="UspA" evidence="2">
    <location>
        <begin position="1"/>
        <end position="143"/>
    </location>
</feature>
<dbReference type="Proteomes" id="UP000184121">
    <property type="component" value="Unassembled WGS sequence"/>
</dbReference>
<dbReference type="RefSeq" id="WP_072973484.1">
    <property type="nucleotide sequence ID" value="NZ_FRBY01000004.1"/>
</dbReference>
<dbReference type="PANTHER" id="PTHR46268">
    <property type="entry name" value="STRESS RESPONSE PROTEIN NHAX"/>
    <property type="match status" value="1"/>
</dbReference>
<dbReference type="AlphaFoldDB" id="A0A1M7HUW2"/>
<dbReference type="CDD" id="cd00293">
    <property type="entry name" value="USP-like"/>
    <property type="match status" value="1"/>
</dbReference>
<dbReference type="Pfam" id="PF00582">
    <property type="entry name" value="Usp"/>
    <property type="match status" value="1"/>
</dbReference>
<comment type="similarity">
    <text evidence="1">Belongs to the universal stress protein A family.</text>
</comment>
<keyword evidence="4" id="KW-1185">Reference proteome</keyword>
<protein>
    <submittedName>
        <fullName evidence="3">Nucleotide-binding universal stress protein, UspA family</fullName>
    </submittedName>
</protein>
<dbReference type="PANTHER" id="PTHR46268:SF6">
    <property type="entry name" value="UNIVERSAL STRESS PROTEIN UP12"/>
    <property type="match status" value="1"/>
</dbReference>
<reference evidence="4" key="1">
    <citation type="submission" date="2016-11" db="EMBL/GenBank/DDBJ databases">
        <authorList>
            <person name="Varghese N."/>
            <person name="Submissions S."/>
        </authorList>
    </citation>
    <scope>NUCLEOTIDE SEQUENCE [LARGE SCALE GENOMIC DNA]</scope>
    <source>
        <strain evidence="4">DSM 1811</strain>
    </source>
</reference>
<accession>A0A1M7HUW2</accession>
<gene>
    <name evidence="3" type="ORF">SAMN05444366_2870</name>
</gene>
<dbReference type="OrthoDB" id="9788959at2"/>
<dbReference type="InterPro" id="IPR006015">
    <property type="entry name" value="Universal_stress_UspA"/>
</dbReference>
<sequence length="276" mass="31819">MKKILVTTDLSHSSKVAVRFAIQLASQTGYELTFIYVNTSIIIDPFSAVTFVGLPEPDNKIQEKALIKFIHTLYRQTSKQPGKINYIAENKLDVNEAILDCAKRIKADYICMSTRGGGLVNKILGSHTTRILHDSPVPVFVVPRHYRIKHLNNTLYPSDLENIDTELPLIKKFAASFNASIEVYHYDYFTEEEEINKKLNKIEHKFKADNLSFHFKKLNPESSLLRHLQIDLMKIKPSIITMFAKENRNWFGQLFEPLKTAEKGFNTRTPMLVFRK</sequence>
<evidence type="ECO:0000313" key="4">
    <source>
        <dbReference type="Proteomes" id="UP000184121"/>
    </source>
</evidence>
<dbReference type="STRING" id="29534.SAMN05444366_2870"/>
<dbReference type="InterPro" id="IPR006016">
    <property type="entry name" value="UspA"/>
</dbReference>